<proteinExistence type="predicted"/>
<dbReference type="EMBL" id="JH822910">
    <property type="protein sequence ID" value="EKC17447.1"/>
    <property type="molecule type" value="Genomic_DNA"/>
</dbReference>
<organism evidence="1">
    <name type="scientific">Magallana gigas</name>
    <name type="common">Pacific oyster</name>
    <name type="synonym">Crassostrea gigas</name>
    <dbReference type="NCBI Taxonomy" id="29159"/>
    <lineage>
        <taxon>Eukaryota</taxon>
        <taxon>Metazoa</taxon>
        <taxon>Spiralia</taxon>
        <taxon>Lophotrochozoa</taxon>
        <taxon>Mollusca</taxon>
        <taxon>Bivalvia</taxon>
        <taxon>Autobranchia</taxon>
        <taxon>Pteriomorphia</taxon>
        <taxon>Ostreida</taxon>
        <taxon>Ostreoidea</taxon>
        <taxon>Ostreidae</taxon>
        <taxon>Magallana</taxon>
    </lineage>
</organism>
<gene>
    <name evidence="1" type="ORF">CGI_10000814</name>
</gene>
<dbReference type="AlphaFoldDB" id="K1P0Y1"/>
<dbReference type="InParanoid" id="K1P0Y1"/>
<sequence length="54" mass="6341">MLLILRYAEGCTPRMSLIHNIQEFLQKNFRIEDINGIINRKCLDIAKSLSKHQI</sequence>
<accession>K1P0Y1</accession>
<dbReference type="HOGENOM" id="CLU_3052357_0_0_1"/>
<name>K1P0Y1_MAGGI</name>
<evidence type="ECO:0000313" key="1">
    <source>
        <dbReference type="EMBL" id="EKC17447.1"/>
    </source>
</evidence>
<reference evidence="1" key="1">
    <citation type="journal article" date="2012" name="Nature">
        <title>The oyster genome reveals stress adaptation and complexity of shell formation.</title>
        <authorList>
            <person name="Zhang G."/>
            <person name="Fang X."/>
            <person name="Guo X."/>
            <person name="Li L."/>
            <person name="Luo R."/>
            <person name="Xu F."/>
            <person name="Yang P."/>
            <person name="Zhang L."/>
            <person name="Wang X."/>
            <person name="Qi H."/>
            <person name="Xiong Z."/>
            <person name="Que H."/>
            <person name="Xie Y."/>
            <person name="Holland P.W."/>
            <person name="Paps J."/>
            <person name="Zhu Y."/>
            <person name="Wu F."/>
            <person name="Chen Y."/>
            <person name="Wang J."/>
            <person name="Peng C."/>
            <person name="Meng J."/>
            <person name="Yang L."/>
            <person name="Liu J."/>
            <person name="Wen B."/>
            <person name="Zhang N."/>
            <person name="Huang Z."/>
            <person name="Zhu Q."/>
            <person name="Feng Y."/>
            <person name="Mount A."/>
            <person name="Hedgecock D."/>
            <person name="Xu Z."/>
            <person name="Liu Y."/>
            <person name="Domazet-Loso T."/>
            <person name="Du Y."/>
            <person name="Sun X."/>
            <person name="Zhang S."/>
            <person name="Liu B."/>
            <person name="Cheng P."/>
            <person name="Jiang X."/>
            <person name="Li J."/>
            <person name="Fan D."/>
            <person name="Wang W."/>
            <person name="Fu W."/>
            <person name="Wang T."/>
            <person name="Wang B."/>
            <person name="Zhang J."/>
            <person name="Peng Z."/>
            <person name="Li Y."/>
            <person name="Li N."/>
            <person name="Wang J."/>
            <person name="Chen M."/>
            <person name="He Y."/>
            <person name="Tan F."/>
            <person name="Song X."/>
            <person name="Zheng Q."/>
            <person name="Huang R."/>
            <person name="Yang H."/>
            <person name="Du X."/>
            <person name="Chen L."/>
            <person name="Yang M."/>
            <person name="Gaffney P.M."/>
            <person name="Wang S."/>
            <person name="Luo L."/>
            <person name="She Z."/>
            <person name="Ming Y."/>
            <person name="Huang W."/>
            <person name="Zhang S."/>
            <person name="Huang B."/>
            <person name="Zhang Y."/>
            <person name="Qu T."/>
            <person name="Ni P."/>
            <person name="Miao G."/>
            <person name="Wang J."/>
            <person name="Wang Q."/>
            <person name="Steinberg C.E."/>
            <person name="Wang H."/>
            <person name="Li N."/>
            <person name="Qian L."/>
            <person name="Zhang G."/>
            <person name="Li Y."/>
            <person name="Yang H."/>
            <person name="Liu X."/>
            <person name="Wang J."/>
            <person name="Yin Y."/>
            <person name="Wang J."/>
        </authorList>
    </citation>
    <scope>NUCLEOTIDE SEQUENCE [LARGE SCALE GENOMIC DNA]</scope>
    <source>
        <strain evidence="1">05x7-T-G4-1.051#20</strain>
    </source>
</reference>
<protein>
    <submittedName>
        <fullName evidence="1">Uncharacterized protein</fullName>
    </submittedName>
</protein>